<gene>
    <name evidence="1" type="ORF">IFT62_25090</name>
</gene>
<dbReference type="RefSeq" id="WP_191946127.1">
    <property type="nucleotide sequence ID" value="NZ_JACYNP010000020.1"/>
</dbReference>
<organism evidence="1 2">
    <name type="scientific">Pseudomonas lutea</name>
    <dbReference type="NCBI Taxonomy" id="243924"/>
    <lineage>
        <taxon>Bacteria</taxon>
        <taxon>Pseudomonadati</taxon>
        <taxon>Pseudomonadota</taxon>
        <taxon>Gammaproteobacteria</taxon>
        <taxon>Pseudomonadales</taxon>
        <taxon>Pseudomonadaceae</taxon>
        <taxon>Pseudomonas</taxon>
    </lineage>
</organism>
<proteinExistence type="predicted"/>
<evidence type="ECO:0000313" key="2">
    <source>
        <dbReference type="Proteomes" id="UP000625247"/>
    </source>
</evidence>
<evidence type="ECO:0000313" key="1">
    <source>
        <dbReference type="EMBL" id="MBD8124484.1"/>
    </source>
</evidence>
<keyword evidence="2" id="KW-1185">Reference proteome</keyword>
<dbReference type="Proteomes" id="UP000625247">
    <property type="component" value="Unassembled WGS sequence"/>
</dbReference>
<accession>A0ABR9AEB8</accession>
<dbReference type="EMBL" id="JACYNP010000020">
    <property type="protein sequence ID" value="MBD8124484.1"/>
    <property type="molecule type" value="Genomic_DNA"/>
</dbReference>
<comment type="caution">
    <text evidence="1">The sequence shown here is derived from an EMBL/GenBank/DDBJ whole genome shotgun (WGS) entry which is preliminary data.</text>
</comment>
<name>A0ABR9AEB8_9PSED</name>
<sequence length="132" mass="15526">MEKIVLLSDSNHEKAREKGQPSSWYTVVHDTDDVIDATKKNPWSLDESIYEKRCYLLDDCVVSLRPARFEDRISKQQDYNKGFYFLEIANQEGSQIFTSRNVYTWEKSLELIGYFKDLSFAAATRVWKVKKL</sequence>
<reference evidence="1 2" key="1">
    <citation type="journal article" date="2020" name="FEMS Microbiol. Ecol.">
        <title>Temporal dynamics of bacterial communities during seed development and maturation.</title>
        <authorList>
            <person name="Chesneau G."/>
            <person name="Torres-Cortes G."/>
            <person name="Briand M."/>
            <person name="Darrasse A."/>
            <person name="Preveaux A."/>
            <person name="Marais C."/>
            <person name="Jacques M.A."/>
            <person name="Shade A."/>
            <person name="Barret M."/>
        </authorList>
    </citation>
    <scope>NUCLEOTIDE SEQUENCE [LARGE SCALE GENOMIC DNA]</scope>
    <source>
        <strain evidence="1 2">CFBP13723</strain>
    </source>
</reference>
<protein>
    <submittedName>
        <fullName evidence="1">Uncharacterized protein</fullName>
    </submittedName>
</protein>